<accession>A0ABQ4P458</accession>
<keyword evidence="2" id="KW-1185">Reference proteome</keyword>
<dbReference type="Proteomes" id="UP000887104">
    <property type="component" value="Unassembled WGS sequence"/>
</dbReference>
<dbReference type="EMBL" id="BPEY01000009">
    <property type="protein sequence ID" value="GIU42300.1"/>
    <property type="molecule type" value="Genomic_DNA"/>
</dbReference>
<organism evidence="1 2">
    <name type="scientific">Shewanella sairae</name>
    <dbReference type="NCBI Taxonomy" id="190310"/>
    <lineage>
        <taxon>Bacteria</taxon>
        <taxon>Pseudomonadati</taxon>
        <taxon>Pseudomonadota</taxon>
        <taxon>Gammaproteobacteria</taxon>
        <taxon>Alteromonadales</taxon>
        <taxon>Shewanellaceae</taxon>
        <taxon>Shewanella</taxon>
    </lineage>
</organism>
<evidence type="ECO:0000313" key="1">
    <source>
        <dbReference type="EMBL" id="GIU42300.1"/>
    </source>
</evidence>
<protein>
    <submittedName>
        <fullName evidence="1">Uncharacterized protein</fullName>
    </submittedName>
</protein>
<sequence>MKYKVHFTLTIHSLNDEKAVFFHKKLELPFVPFIGLRLSENLGSSEPVSSIAWCQESSEFNCHIDSREVEMDDGFDLDLEYLIEEALDNGWIGKSKIYEV</sequence>
<name>A0ABQ4P458_9GAMM</name>
<proteinExistence type="predicted"/>
<evidence type="ECO:0000313" key="2">
    <source>
        <dbReference type="Proteomes" id="UP000887104"/>
    </source>
</evidence>
<dbReference type="RefSeq" id="WP_220779839.1">
    <property type="nucleotide sequence ID" value="NZ_BPEY01000009.1"/>
</dbReference>
<reference evidence="1" key="1">
    <citation type="submission" date="2021-05" db="EMBL/GenBank/DDBJ databases">
        <title>Molecular characterization for Shewanella algae harboring chromosomal blaOXA-55-like strains isolated from clinical and environment sample.</title>
        <authorList>
            <person name="Ohama Y."/>
            <person name="Aoki K."/>
            <person name="Harada S."/>
            <person name="Moriya K."/>
            <person name="Ishii Y."/>
            <person name="Tateda K."/>
        </authorList>
    </citation>
    <scope>NUCLEOTIDE SEQUENCE</scope>
    <source>
        <strain evidence="1">JCM 11563</strain>
    </source>
</reference>
<gene>
    <name evidence="1" type="ORF">TUM4438_08540</name>
</gene>
<comment type="caution">
    <text evidence="1">The sequence shown here is derived from an EMBL/GenBank/DDBJ whole genome shotgun (WGS) entry which is preliminary data.</text>
</comment>